<reference evidence="3 4" key="1">
    <citation type="journal article" date="2018" name="IMA Fungus">
        <title>IMA Genome-F 9: Draft genome sequence of Annulohypoxylon stygium, Aspergillus mulundensis, Berkeleyomyces basicola (syn. Thielaviopsis basicola), Ceratocystis smalleyi, two Cercospora beticola strains, Coleophoma cylindrospora, Fusarium fracticaudum, Phialophora cf. hyalina, and Morchella septimelata.</title>
        <authorList>
            <person name="Wingfield B.D."/>
            <person name="Bills G.F."/>
            <person name="Dong Y."/>
            <person name="Huang W."/>
            <person name="Nel W.J."/>
            <person name="Swalarsk-Parry B.S."/>
            <person name="Vaghefi N."/>
            <person name="Wilken P.M."/>
            <person name="An Z."/>
            <person name="de Beer Z.W."/>
            <person name="De Vos L."/>
            <person name="Chen L."/>
            <person name="Duong T.A."/>
            <person name="Gao Y."/>
            <person name="Hammerbacher A."/>
            <person name="Kikkert J.R."/>
            <person name="Li Y."/>
            <person name="Li H."/>
            <person name="Li K."/>
            <person name="Li Q."/>
            <person name="Liu X."/>
            <person name="Ma X."/>
            <person name="Naidoo K."/>
            <person name="Pethybridge S.J."/>
            <person name="Sun J."/>
            <person name="Steenkamp E.T."/>
            <person name="van der Nest M.A."/>
            <person name="van Wyk S."/>
            <person name="Wingfield M.J."/>
            <person name="Xiong C."/>
            <person name="Yue Q."/>
            <person name="Zhang X."/>
        </authorList>
    </citation>
    <scope>NUCLEOTIDE SEQUENCE [LARGE SCALE GENOMIC DNA]</scope>
    <source>
        <strain evidence="3 4">BP6252</strain>
    </source>
</reference>
<dbReference type="STRING" id="1849047.A0A3D8QP94"/>
<accession>A0A3D8QP94</accession>
<evidence type="ECO:0000313" key="4">
    <source>
        <dbReference type="Proteomes" id="UP000256645"/>
    </source>
</evidence>
<dbReference type="PANTHER" id="PTHR10039:SF5">
    <property type="entry name" value="NACHT DOMAIN-CONTAINING PROTEIN"/>
    <property type="match status" value="1"/>
</dbReference>
<dbReference type="EMBL" id="PDLM01000013">
    <property type="protein sequence ID" value="RDW63619.1"/>
    <property type="molecule type" value="Genomic_DNA"/>
</dbReference>
<dbReference type="AlphaFoldDB" id="A0A3D8QP94"/>
<evidence type="ECO:0000256" key="1">
    <source>
        <dbReference type="ARBA" id="ARBA00022737"/>
    </source>
</evidence>
<dbReference type="Pfam" id="PF24883">
    <property type="entry name" value="NPHP3_N"/>
    <property type="match status" value="1"/>
</dbReference>
<dbReference type="InterPro" id="IPR056884">
    <property type="entry name" value="NPHP3-like_N"/>
</dbReference>
<evidence type="ECO:0000259" key="2">
    <source>
        <dbReference type="Pfam" id="PF24883"/>
    </source>
</evidence>
<dbReference type="InterPro" id="IPR027417">
    <property type="entry name" value="P-loop_NTPase"/>
</dbReference>
<name>A0A3D8QP94_9HELO</name>
<dbReference type="PANTHER" id="PTHR10039">
    <property type="entry name" value="AMELOGENIN"/>
    <property type="match status" value="1"/>
</dbReference>
<dbReference type="Proteomes" id="UP000256645">
    <property type="component" value="Unassembled WGS sequence"/>
</dbReference>
<dbReference type="SUPFAM" id="SSF52540">
    <property type="entry name" value="P-loop containing nucleoside triphosphate hydrolases"/>
    <property type="match status" value="1"/>
</dbReference>
<dbReference type="OrthoDB" id="443402at2759"/>
<keyword evidence="4" id="KW-1185">Reference proteome</keyword>
<gene>
    <name evidence="3" type="ORF">BP6252_11164</name>
</gene>
<proteinExistence type="predicted"/>
<dbReference type="Gene3D" id="3.40.50.300">
    <property type="entry name" value="P-loop containing nucleotide triphosphate hydrolases"/>
    <property type="match status" value="1"/>
</dbReference>
<feature type="domain" description="Nephrocystin 3-like N-terminal" evidence="2">
    <location>
        <begin position="363"/>
        <end position="529"/>
    </location>
</feature>
<organism evidence="3 4">
    <name type="scientific">Coleophoma cylindrospora</name>
    <dbReference type="NCBI Taxonomy" id="1849047"/>
    <lineage>
        <taxon>Eukaryota</taxon>
        <taxon>Fungi</taxon>
        <taxon>Dikarya</taxon>
        <taxon>Ascomycota</taxon>
        <taxon>Pezizomycotina</taxon>
        <taxon>Leotiomycetes</taxon>
        <taxon>Helotiales</taxon>
        <taxon>Dermateaceae</taxon>
        <taxon>Coleophoma</taxon>
    </lineage>
</organism>
<keyword evidence="1" id="KW-0677">Repeat</keyword>
<protein>
    <recommendedName>
        <fullName evidence="2">Nephrocystin 3-like N-terminal domain-containing protein</fullName>
    </recommendedName>
</protein>
<comment type="caution">
    <text evidence="3">The sequence shown here is derived from an EMBL/GenBank/DDBJ whole genome shotgun (WGS) entry which is preliminary data.</text>
</comment>
<evidence type="ECO:0000313" key="3">
    <source>
        <dbReference type="EMBL" id="RDW63619.1"/>
    </source>
</evidence>
<sequence length="1146" mass="130889">MEAIATLSLVCNVMQVISFSGELLRLCHHAFKHGGAEPTLDVSRFSSMLTTLQVRIDDFDVDRLATNDAAALRERFQEPEIVRLRSLASDLLRDSIELQSITQKVISSSAKGNWVQAVRTGVEHKLKYQREITTLEVRIGHLQRQLDTELLTRICSTTQATAIRSSAQFSKLDTSIQNFITLWSQGNTDISEMIATEANVTRTQLEGLISTEAVTTRSHFISTLSTHQDLLQKVIADESSEATHQLNRQITSVLEVQDEQFKAEKIAQGVLASLWFSEMNARENAIEDASEDTVKWIFGEDESAWKANFVLKALKEAQEPEESTGREDINHREESGDQDLIDKLGIFGELNDPIYQDIPPRCRFKSWLESNRSDKLTFWISGKPGSGKSTLMKFLIHNDLTISFLRKWKPDVHIYRFYFIEFGINPLQRQIQGCLRTLLHQLFDTQVDFFRSLLETKPGLAKKQSEHDWSIRELQDTLFEALSSSTSAYCIFLDGLDEIDVISDGRFALVDMIKSLEHLPNLKVCVSSRPETPFRQAMKPCPSLNVHELTWDGIRTYATTRLNPYRAQFEDDIHHYEKLVWELVKKADGVFLWVALAIRSVIRGITNGDGWDILYQRIEKLPPGLDALYQQMWTRQNQDWPQYKVEAAELFWYALNVPRELRPHLGTTLGYVLGTHGPLYKRVLAMLGEIESSTDADDISIRNEYENWMSTRSVGLLEITRTKSLHSTKCFPYSSLYHRMHIFHELSYDINFIHRSVREFLVGTNFGHDILSWDKRAERTKWLSVLETWKVWDQILAMALSNKDQGLNALEEYAHLIVCLAIAGHLGEIEELSLLNGYNSVVRPHYGLLIPDEDFLAAITRSHAVIFSPKEHGSVLASRSSFLAELCDFDHLYHRRTFDAIVQNDDHVYHINGNHSHYEVKMAERLFSVLDLLLCAGTDPNETSYFWSTTDCDPLQRIPLTPWTRFLDSIIPIISKSMTLTQARDSLIRTFNKCIKLFLAHGADKSAQVVVSFDPGEGFLGRETNLSNGAWFSIDASWLVDSYQMIEDSIQSSTKLEAARYSGWAHCLGLIQTQGTPPIPRCQVPHPQEHAKKEKLEIAFERGFKDMILGDDSQNISEWEISGVFDQVSEPLLGVSKDVPWRYFHG</sequence>